<dbReference type="STRING" id="1121338.CLTEP_11350"/>
<sequence length="265" mass="31375">MLGDVNESWRKKRDRLIFKMLMIMVGVIVLITLIFFFKDTILMSLGVYNIDPRWGLGKHETAHSSCNRNYDWYIDKGNTGIYSKTNSGPACAVMAAKWANKNFDAKYDNDKYWGKNAVIDARKDCKDLGELWTHEDVENYLAKYKIDYDVCENVDEEIIKKNIDNGNILIFCMDSRYLENAPKKEKFFQKRIGKFYFGRSRYFIIVKGYRIVDDNLFFETYDPTSNYAKYYKGDFKGKDRYYRSSNFLYAVNKKWKGFILVKNKN</sequence>
<accession>A0A151B4X9</accession>
<evidence type="ECO:0000313" key="3">
    <source>
        <dbReference type="Proteomes" id="UP000075531"/>
    </source>
</evidence>
<proteinExistence type="predicted"/>
<keyword evidence="1" id="KW-1133">Transmembrane helix</keyword>
<keyword evidence="1" id="KW-0812">Transmembrane</keyword>
<comment type="caution">
    <text evidence="2">The sequence shown here is derived from an EMBL/GenBank/DDBJ whole genome shotgun (WGS) entry which is preliminary data.</text>
</comment>
<organism evidence="2 3">
    <name type="scientific">Clostridium tepidiprofundi DSM 19306</name>
    <dbReference type="NCBI Taxonomy" id="1121338"/>
    <lineage>
        <taxon>Bacteria</taxon>
        <taxon>Bacillati</taxon>
        <taxon>Bacillota</taxon>
        <taxon>Clostridia</taxon>
        <taxon>Eubacteriales</taxon>
        <taxon>Clostridiaceae</taxon>
        <taxon>Clostridium</taxon>
    </lineage>
</organism>
<evidence type="ECO:0000313" key="2">
    <source>
        <dbReference type="EMBL" id="KYH34971.1"/>
    </source>
</evidence>
<gene>
    <name evidence="2" type="ORF">CLTEP_11350</name>
</gene>
<evidence type="ECO:0008006" key="4">
    <source>
        <dbReference type="Google" id="ProtNLM"/>
    </source>
</evidence>
<name>A0A151B4X9_9CLOT</name>
<dbReference type="PATRIC" id="fig|1121338.3.peg.1172"/>
<dbReference type="EMBL" id="LTBA01000008">
    <property type="protein sequence ID" value="KYH34971.1"/>
    <property type="molecule type" value="Genomic_DNA"/>
</dbReference>
<dbReference type="Proteomes" id="UP000075531">
    <property type="component" value="Unassembled WGS sequence"/>
</dbReference>
<keyword evidence="3" id="KW-1185">Reference proteome</keyword>
<feature type="transmembrane region" description="Helical" evidence="1">
    <location>
        <begin position="16"/>
        <end position="37"/>
    </location>
</feature>
<evidence type="ECO:0000256" key="1">
    <source>
        <dbReference type="SAM" id="Phobius"/>
    </source>
</evidence>
<dbReference type="AlphaFoldDB" id="A0A151B4X9"/>
<reference evidence="2 3" key="1">
    <citation type="submission" date="2016-02" db="EMBL/GenBank/DDBJ databases">
        <title>Genome sequence of Clostridium tepidiprofundi DSM 19306.</title>
        <authorList>
            <person name="Poehlein A."/>
            <person name="Daniel R."/>
        </authorList>
    </citation>
    <scope>NUCLEOTIDE SEQUENCE [LARGE SCALE GENOMIC DNA]</scope>
    <source>
        <strain evidence="2 3">DSM 19306</strain>
    </source>
</reference>
<dbReference type="RefSeq" id="WP_066823831.1">
    <property type="nucleotide sequence ID" value="NZ_LTBA01000008.1"/>
</dbReference>
<protein>
    <recommendedName>
        <fullName evidence="4">Peptidase C39-like domain-containing protein</fullName>
    </recommendedName>
</protein>
<keyword evidence="1" id="KW-0472">Membrane</keyword>
<dbReference type="OrthoDB" id="791575at2"/>